<dbReference type="EMBL" id="CM003373">
    <property type="protein sequence ID" value="KOM37489.1"/>
    <property type="molecule type" value="Genomic_DNA"/>
</dbReference>
<reference evidence="2" key="1">
    <citation type="journal article" date="2015" name="Proc. Natl. Acad. Sci. U.S.A.">
        <title>Genome sequencing of adzuki bean (Vigna angularis) provides insight into high starch and low fat accumulation and domestication.</title>
        <authorList>
            <person name="Yang K."/>
            <person name="Tian Z."/>
            <person name="Chen C."/>
            <person name="Luo L."/>
            <person name="Zhao B."/>
            <person name="Wang Z."/>
            <person name="Yu L."/>
            <person name="Li Y."/>
            <person name="Sun Y."/>
            <person name="Li W."/>
            <person name="Chen Y."/>
            <person name="Li Y."/>
            <person name="Zhang Y."/>
            <person name="Ai D."/>
            <person name="Zhao J."/>
            <person name="Shang C."/>
            <person name="Ma Y."/>
            <person name="Wu B."/>
            <person name="Wang M."/>
            <person name="Gao L."/>
            <person name="Sun D."/>
            <person name="Zhang P."/>
            <person name="Guo F."/>
            <person name="Wang W."/>
            <person name="Li Y."/>
            <person name="Wang J."/>
            <person name="Varshney R.K."/>
            <person name="Wang J."/>
            <person name="Ling H.Q."/>
            <person name="Wan P."/>
        </authorList>
    </citation>
    <scope>NUCLEOTIDE SEQUENCE</scope>
    <source>
        <strain evidence="2">cv. Jingnong 6</strain>
    </source>
</reference>
<proteinExistence type="predicted"/>
<protein>
    <submittedName>
        <fullName evidence="1">Uncharacterized protein</fullName>
    </submittedName>
</protein>
<organism evidence="1 2">
    <name type="scientific">Phaseolus angularis</name>
    <name type="common">Azuki bean</name>
    <name type="synonym">Vigna angularis</name>
    <dbReference type="NCBI Taxonomy" id="3914"/>
    <lineage>
        <taxon>Eukaryota</taxon>
        <taxon>Viridiplantae</taxon>
        <taxon>Streptophyta</taxon>
        <taxon>Embryophyta</taxon>
        <taxon>Tracheophyta</taxon>
        <taxon>Spermatophyta</taxon>
        <taxon>Magnoliopsida</taxon>
        <taxon>eudicotyledons</taxon>
        <taxon>Gunneridae</taxon>
        <taxon>Pentapetalae</taxon>
        <taxon>rosids</taxon>
        <taxon>fabids</taxon>
        <taxon>Fabales</taxon>
        <taxon>Fabaceae</taxon>
        <taxon>Papilionoideae</taxon>
        <taxon>50 kb inversion clade</taxon>
        <taxon>NPAAA clade</taxon>
        <taxon>indigoferoid/millettioid clade</taxon>
        <taxon>Phaseoleae</taxon>
        <taxon>Vigna</taxon>
    </lineage>
</organism>
<sequence>MVVGDYARKVFVVMLRGVWIISNSDSLPTGKGARGKQAKAALRFELEEVVAGFNSAAYLITGFKMNLLKEVKKDRDGIRKELKKCKRREAASTVQRQFTAERHSITPVGSAEG</sequence>
<evidence type="ECO:0000313" key="1">
    <source>
        <dbReference type="EMBL" id="KOM37489.1"/>
    </source>
</evidence>
<dbReference type="AlphaFoldDB" id="A0A0L9U528"/>
<dbReference type="Proteomes" id="UP000053144">
    <property type="component" value="Chromosome 3"/>
</dbReference>
<name>A0A0L9U528_PHAAN</name>
<dbReference type="Gramene" id="KOM37489">
    <property type="protein sequence ID" value="KOM37489"/>
    <property type="gene ID" value="LR48_Vigan03g087100"/>
</dbReference>
<gene>
    <name evidence="1" type="ORF">LR48_Vigan03g087100</name>
</gene>
<accession>A0A0L9U528</accession>
<evidence type="ECO:0000313" key="2">
    <source>
        <dbReference type="Proteomes" id="UP000053144"/>
    </source>
</evidence>